<dbReference type="EMBL" id="CP022604">
    <property type="protein sequence ID" value="ASV87432.1"/>
    <property type="molecule type" value="Genomic_DNA"/>
</dbReference>
<accession>A0A248ULC6</accession>
<dbReference type="KEGG" id="och:CES85_1068"/>
<organism evidence="1 2">
    <name type="scientific">Ochrobactrum quorumnocens</name>
    <dbReference type="NCBI Taxonomy" id="271865"/>
    <lineage>
        <taxon>Bacteria</taxon>
        <taxon>Pseudomonadati</taxon>
        <taxon>Pseudomonadota</taxon>
        <taxon>Alphaproteobacteria</taxon>
        <taxon>Hyphomicrobiales</taxon>
        <taxon>Brucellaceae</taxon>
        <taxon>Brucella/Ochrobactrum group</taxon>
        <taxon>Ochrobactrum</taxon>
    </lineage>
</organism>
<protein>
    <submittedName>
        <fullName evidence="1">Uncharacterized protein</fullName>
    </submittedName>
</protein>
<reference evidence="1 2" key="1">
    <citation type="submission" date="2017-07" db="EMBL/GenBank/DDBJ databases">
        <title>Phylogenetic study on the rhizospheric bacterium Ochrobactrum sp. A44.</title>
        <authorList>
            <person name="Krzyzanowska D.M."/>
            <person name="Ossowicki A."/>
            <person name="Rajewska M."/>
            <person name="Maciag T."/>
            <person name="Kaczynski Z."/>
            <person name="Czerwicka M."/>
            <person name="Jafra S."/>
        </authorList>
    </citation>
    <scope>NUCLEOTIDE SEQUENCE [LARGE SCALE GENOMIC DNA]</scope>
    <source>
        <strain evidence="1 2">A44</strain>
    </source>
</reference>
<dbReference type="AlphaFoldDB" id="A0A248ULC6"/>
<evidence type="ECO:0000313" key="1">
    <source>
        <dbReference type="EMBL" id="ASV87432.1"/>
    </source>
</evidence>
<evidence type="ECO:0000313" key="2">
    <source>
        <dbReference type="Proteomes" id="UP000215256"/>
    </source>
</evidence>
<proteinExistence type="predicted"/>
<name>A0A248ULC6_9HYPH</name>
<dbReference type="Proteomes" id="UP000215256">
    <property type="component" value="Chromosome 1"/>
</dbReference>
<sequence>MKPDQTFIKRLHVVAVCQLAQLRQASKLNNHHDFRFADLA</sequence>
<gene>
    <name evidence="1" type="ORF">CES85_1068</name>
</gene>